<accession>A0A7W9ULH2</accession>
<sequence length="32" mass="3420">MGLELHLVPLGFRQAVVGLVVLSGRHTPRVAP</sequence>
<reference evidence="1 2" key="1">
    <citation type="submission" date="2020-08" db="EMBL/GenBank/DDBJ databases">
        <title>Sequencing the genomes of 1000 actinobacteria strains.</title>
        <authorList>
            <person name="Klenk H.-P."/>
        </authorList>
    </citation>
    <scope>NUCLEOTIDE SEQUENCE [LARGE SCALE GENOMIC DNA]</scope>
    <source>
        <strain evidence="1 2">DSM 43582</strain>
    </source>
</reference>
<dbReference type="EMBL" id="JACHIT010000002">
    <property type="protein sequence ID" value="MBB5916695.1"/>
    <property type="molecule type" value="Genomic_DNA"/>
</dbReference>
<organism evidence="1 2">
    <name type="scientific">Nocardia transvalensis</name>
    <dbReference type="NCBI Taxonomy" id="37333"/>
    <lineage>
        <taxon>Bacteria</taxon>
        <taxon>Bacillati</taxon>
        <taxon>Actinomycetota</taxon>
        <taxon>Actinomycetes</taxon>
        <taxon>Mycobacteriales</taxon>
        <taxon>Nocardiaceae</taxon>
        <taxon>Nocardia</taxon>
    </lineage>
</organism>
<dbReference type="AlphaFoldDB" id="A0A7W9ULH2"/>
<name>A0A7W9ULH2_9NOCA</name>
<gene>
    <name evidence="1" type="ORF">BJY24_005607</name>
</gene>
<keyword evidence="2" id="KW-1185">Reference proteome</keyword>
<proteinExistence type="predicted"/>
<evidence type="ECO:0000313" key="2">
    <source>
        <dbReference type="Proteomes" id="UP000540412"/>
    </source>
</evidence>
<dbReference type="Proteomes" id="UP000540412">
    <property type="component" value="Unassembled WGS sequence"/>
</dbReference>
<comment type="caution">
    <text evidence="1">The sequence shown here is derived from an EMBL/GenBank/DDBJ whole genome shotgun (WGS) entry which is preliminary data.</text>
</comment>
<evidence type="ECO:0000313" key="1">
    <source>
        <dbReference type="EMBL" id="MBB5916695.1"/>
    </source>
</evidence>
<protein>
    <submittedName>
        <fullName evidence="1">Uncharacterized protein</fullName>
    </submittedName>
</protein>